<comment type="caution">
    <text evidence="2">The sequence shown here is derived from an EMBL/GenBank/DDBJ whole genome shotgun (WGS) entry which is preliminary data.</text>
</comment>
<keyword evidence="3" id="KW-1185">Reference proteome</keyword>
<keyword evidence="1" id="KW-0732">Signal</keyword>
<sequence>MFRSWIVMLFACCAMGAHAGESEMRKALGVEFDSAFQRGDFAAIEARYARALGSRERMPSGVFVTSQMVYLMFRSLPKTVEAKGNDAYWKPIEDQAHKWFAQYPKSTIAAIALSKAYSEHGWDYRGTGYASTVGKEDWAKLKDYLAKAGVALSSRAEEGRRDPTWRWQMLHLGRLAGWPDDKYREFAQASLEEFPGYYDTYFEIAEAMLPQWGGSMQQLAAFADYAADRTKKTDGKALFARIYWSMHGYLGPSGLSQPEVDWPSIRAGFDDLVKRYPDPWNLNYYARIACDVGDKATTRRVLTAVGERVDPMAWETRANWMRCKRWAEG</sequence>
<feature type="chain" id="PRO_5038078829" description="DUF4034 domain-containing protein" evidence="1">
    <location>
        <begin position="20"/>
        <end position="329"/>
    </location>
</feature>
<gene>
    <name evidence="2" type="ORF">I5803_03340</name>
</gene>
<accession>A0A931MG75</accession>
<protein>
    <recommendedName>
        <fullName evidence="4">DUF4034 domain-containing protein</fullName>
    </recommendedName>
</protein>
<proteinExistence type="predicted"/>
<reference evidence="2" key="1">
    <citation type="submission" date="2020-11" db="EMBL/GenBank/DDBJ databases">
        <title>Bacterial whole genome sequence for Caenimonas sp. DR4.4.</title>
        <authorList>
            <person name="Le V."/>
            <person name="Ko S.-R."/>
            <person name="Ahn C.-Y."/>
            <person name="Oh H.-M."/>
        </authorList>
    </citation>
    <scope>NUCLEOTIDE SEQUENCE</scope>
    <source>
        <strain evidence="2">DR4.4</strain>
    </source>
</reference>
<evidence type="ECO:0000313" key="2">
    <source>
        <dbReference type="EMBL" id="MBG9387050.1"/>
    </source>
</evidence>
<dbReference type="AlphaFoldDB" id="A0A931MG75"/>
<dbReference type="Proteomes" id="UP000651050">
    <property type="component" value="Unassembled WGS sequence"/>
</dbReference>
<name>A0A931MG75_9BURK</name>
<evidence type="ECO:0000313" key="3">
    <source>
        <dbReference type="Proteomes" id="UP000651050"/>
    </source>
</evidence>
<dbReference type="EMBL" id="JADWYS010000001">
    <property type="protein sequence ID" value="MBG9387050.1"/>
    <property type="molecule type" value="Genomic_DNA"/>
</dbReference>
<evidence type="ECO:0008006" key="4">
    <source>
        <dbReference type="Google" id="ProtNLM"/>
    </source>
</evidence>
<organism evidence="2 3">
    <name type="scientific">Caenimonas aquaedulcis</name>
    <dbReference type="NCBI Taxonomy" id="2793270"/>
    <lineage>
        <taxon>Bacteria</taxon>
        <taxon>Pseudomonadati</taxon>
        <taxon>Pseudomonadota</taxon>
        <taxon>Betaproteobacteria</taxon>
        <taxon>Burkholderiales</taxon>
        <taxon>Comamonadaceae</taxon>
        <taxon>Caenimonas</taxon>
    </lineage>
</organism>
<dbReference type="RefSeq" id="WP_196985000.1">
    <property type="nucleotide sequence ID" value="NZ_JADWYS010000001.1"/>
</dbReference>
<evidence type="ECO:0000256" key="1">
    <source>
        <dbReference type="SAM" id="SignalP"/>
    </source>
</evidence>
<feature type="signal peptide" evidence="1">
    <location>
        <begin position="1"/>
        <end position="19"/>
    </location>
</feature>